<evidence type="ECO:0000256" key="3">
    <source>
        <dbReference type="ARBA" id="ARBA00010362"/>
    </source>
</evidence>
<dbReference type="PANTHER" id="PTHR13445">
    <property type="entry name" value="TUMOR SUPPRESSING SUBTRANSFERABLE CANDIDATE 4 TSSC4"/>
    <property type="match status" value="1"/>
</dbReference>
<organism evidence="12 13">
    <name type="scientific">Daphnia galeata</name>
    <dbReference type="NCBI Taxonomy" id="27404"/>
    <lineage>
        <taxon>Eukaryota</taxon>
        <taxon>Metazoa</taxon>
        <taxon>Ecdysozoa</taxon>
        <taxon>Arthropoda</taxon>
        <taxon>Crustacea</taxon>
        <taxon>Branchiopoda</taxon>
        <taxon>Diplostraca</taxon>
        <taxon>Cladocera</taxon>
        <taxon>Anomopoda</taxon>
        <taxon>Daphniidae</taxon>
        <taxon>Daphnia</taxon>
    </lineage>
</organism>
<evidence type="ECO:0000256" key="6">
    <source>
        <dbReference type="ARBA" id="ARBA00022728"/>
    </source>
</evidence>
<evidence type="ECO:0000256" key="9">
    <source>
        <dbReference type="ARBA" id="ARBA00035304"/>
    </source>
</evidence>
<evidence type="ECO:0000256" key="5">
    <source>
        <dbReference type="ARBA" id="ARBA00022664"/>
    </source>
</evidence>
<dbReference type="AlphaFoldDB" id="A0A8J2RGH4"/>
<evidence type="ECO:0000256" key="2">
    <source>
        <dbReference type="ARBA" id="ARBA00004496"/>
    </source>
</evidence>
<name>A0A8J2RGH4_9CRUS</name>
<comment type="subcellular location">
    <subcellularLocation>
        <location evidence="2">Cytoplasm</location>
    </subcellularLocation>
    <subcellularLocation>
        <location evidence="1">Nucleus</location>
    </subcellularLocation>
</comment>
<dbReference type="InterPro" id="IPR029338">
    <property type="entry name" value="TSSC4"/>
</dbReference>
<keyword evidence="4" id="KW-0963">Cytoplasm</keyword>
<comment type="caution">
    <text evidence="12">The sequence shown here is derived from an EMBL/GenBank/DDBJ whole genome shotgun (WGS) entry which is preliminary data.</text>
</comment>
<keyword evidence="13" id="KW-1185">Reference proteome</keyword>
<dbReference type="GO" id="GO:0005737">
    <property type="term" value="C:cytoplasm"/>
    <property type="evidence" value="ECO:0007669"/>
    <property type="project" value="UniProtKB-SubCell"/>
</dbReference>
<evidence type="ECO:0000313" key="12">
    <source>
        <dbReference type="EMBL" id="CAH0100591.1"/>
    </source>
</evidence>
<sequence>MARFCFDFRRSRFLSVCGTIPFYNMEPKKCNDSFTLQCQNEEFSARRESIFGNLPVVELSNTEIPALSSSTSDIVIEEENSRNDDVTIYKGEESMFKRPMPKLKKSSYAPRRQHHLNKTDTPDHKKNPHKWVKYNLATTSDVTDKSNTAAALSFLRDLEERKRKLDNIDEPIDTSGKIVFKKPRTFKETSEKGKTYRDGKLCMPAFEFGSGSKKQKESKKKMTTRIEVLSQKTKIPSCLSHLEEEEEGEENYNNFEDKNG</sequence>
<dbReference type="GO" id="GO:0005681">
    <property type="term" value="C:spliceosomal complex"/>
    <property type="evidence" value="ECO:0007669"/>
    <property type="project" value="UniProtKB-KW"/>
</dbReference>
<dbReference type="OrthoDB" id="1906282at2759"/>
<comment type="function">
    <text evidence="10">Protein associated with the U5 snRNP, during its maturation and its post-splicing recycling and which is required for spliceosomal tri-snRNP complex assembly in the nucleus. Has a molecular sequestering activity and transiently hinders SNRNP200 binding sites for constitutive splicing factors that intervene later during the assembly of the spliceosome and splicing. Together with its molecular sequestering activity, may also function as a molecular adapter and placeholder, coordinating the assembly of the U5 snRNP and its association with the U4/U6 di-snRNP.</text>
</comment>
<dbReference type="PANTHER" id="PTHR13445:SF3">
    <property type="entry name" value="U5 SMALL NUCLEAR RIBONUCLEOPROTEIN TSSC4"/>
    <property type="match status" value="1"/>
</dbReference>
<feature type="compositionally biased region" description="Basic residues" evidence="11">
    <location>
        <begin position="103"/>
        <end position="116"/>
    </location>
</feature>
<gene>
    <name evidence="12" type="ORF">DGAL_LOCUS2876</name>
</gene>
<evidence type="ECO:0000256" key="1">
    <source>
        <dbReference type="ARBA" id="ARBA00004123"/>
    </source>
</evidence>
<dbReference type="GO" id="GO:0008380">
    <property type="term" value="P:RNA splicing"/>
    <property type="evidence" value="ECO:0007669"/>
    <property type="project" value="UniProtKB-KW"/>
</dbReference>
<comment type="similarity">
    <text evidence="3">Belongs to the TSSC4 family.</text>
</comment>
<evidence type="ECO:0000256" key="7">
    <source>
        <dbReference type="ARBA" id="ARBA00023187"/>
    </source>
</evidence>
<keyword evidence="8" id="KW-0539">Nucleus</keyword>
<protein>
    <recommendedName>
        <fullName evidence="9">U5 small nuclear ribonucleoprotein TSSC4</fullName>
    </recommendedName>
</protein>
<evidence type="ECO:0000313" key="13">
    <source>
        <dbReference type="Proteomes" id="UP000789390"/>
    </source>
</evidence>
<proteinExistence type="inferred from homology"/>
<evidence type="ECO:0000256" key="11">
    <source>
        <dbReference type="SAM" id="MobiDB-lite"/>
    </source>
</evidence>
<accession>A0A8J2RGH4</accession>
<keyword evidence="7" id="KW-0508">mRNA splicing</keyword>
<dbReference type="Proteomes" id="UP000789390">
    <property type="component" value="Unassembled WGS sequence"/>
</dbReference>
<evidence type="ECO:0000256" key="4">
    <source>
        <dbReference type="ARBA" id="ARBA00022490"/>
    </source>
</evidence>
<keyword evidence="5" id="KW-0507">mRNA processing</keyword>
<dbReference type="GO" id="GO:0006397">
    <property type="term" value="P:mRNA processing"/>
    <property type="evidence" value="ECO:0007669"/>
    <property type="project" value="UniProtKB-KW"/>
</dbReference>
<evidence type="ECO:0000256" key="10">
    <source>
        <dbReference type="ARBA" id="ARBA00045970"/>
    </source>
</evidence>
<keyword evidence="6" id="KW-0747">Spliceosome</keyword>
<dbReference type="Pfam" id="PF15264">
    <property type="entry name" value="TSSC4"/>
    <property type="match status" value="1"/>
</dbReference>
<evidence type="ECO:0000256" key="8">
    <source>
        <dbReference type="ARBA" id="ARBA00023242"/>
    </source>
</evidence>
<dbReference type="EMBL" id="CAKKLH010000041">
    <property type="protein sequence ID" value="CAH0100591.1"/>
    <property type="molecule type" value="Genomic_DNA"/>
</dbReference>
<feature type="region of interest" description="Disordered" evidence="11">
    <location>
        <begin position="239"/>
        <end position="260"/>
    </location>
</feature>
<reference evidence="12" key="1">
    <citation type="submission" date="2021-11" db="EMBL/GenBank/DDBJ databases">
        <authorList>
            <person name="Schell T."/>
        </authorList>
    </citation>
    <scope>NUCLEOTIDE SEQUENCE</scope>
    <source>
        <strain evidence="12">M5</strain>
    </source>
</reference>
<feature type="region of interest" description="Disordered" evidence="11">
    <location>
        <begin position="103"/>
        <end position="128"/>
    </location>
</feature>